<gene>
    <name evidence="1" type="ORF">OIU84_007350</name>
</gene>
<evidence type="ECO:0000313" key="2">
    <source>
        <dbReference type="Proteomes" id="UP001162972"/>
    </source>
</evidence>
<comment type="caution">
    <text evidence="1">The sequence shown here is derived from an EMBL/GenBank/DDBJ whole genome shotgun (WGS) entry which is preliminary data.</text>
</comment>
<organism evidence="1 2">
    <name type="scientific">Salix udensis</name>
    <dbReference type="NCBI Taxonomy" id="889485"/>
    <lineage>
        <taxon>Eukaryota</taxon>
        <taxon>Viridiplantae</taxon>
        <taxon>Streptophyta</taxon>
        <taxon>Embryophyta</taxon>
        <taxon>Tracheophyta</taxon>
        <taxon>Spermatophyta</taxon>
        <taxon>Magnoliopsida</taxon>
        <taxon>eudicotyledons</taxon>
        <taxon>Gunneridae</taxon>
        <taxon>Pentapetalae</taxon>
        <taxon>rosids</taxon>
        <taxon>fabids</taxon>
        <taxon>Malpighiales</taxon>
        <taxon>Salicaceae</taxon>
        <taxon>Saliceae</taxon>
        <taxon>Salix</taxon>
    </lineage>
</organism>
<name>A0AAD6JSM9_9ROSI</name>
<dbReference type="Proteomes" id="UP001162972">
    <property type="component" value="Chromosome 15Z"/>
</dbReference>
<accession>A0AAD6JSM9</accession>
<dbReference type="AlphaFoldDB" id="A0AAD6JSM9"/>
<evidence type="ECO:0000313" key="1">
    <source>
        <dbReference type="EMBL" id="KAJ6410586.1"/>
    </source>
</evidence>
<dbReference type="EMBL" id="JAPFFJ010000014">
    <property type="protein sequence ID" value="KAJ6410586.1"/>
    <property type="molecule type" value="Genomic_DNA"/>
</dbReference>
<feature type="non-terminal residue" evidence="1">
    <location>
        <position position="72"/>
    </location>
</feature>
<proteinExistence type="predicted"/>
<protein>
    <submittedName>
        <fullName evidence="1">Uncharacterized protein</fullName>
    </submittedName>
</protein>
<sequence length="72" mass="8246">MRSDHADNEHCNQYFLHRCHQISVGMPYHTLPSSPFYRSRVRDMPIVFGGGGRATTTKIHHPFSFCKSAVNL</sequence>
<keyword evidence="2" id="KW-1185">Reference proteome</keyword>
<reference evidence="1 2" key="1">
    <citation type="journal article" date="2023" name="Int. J. Mol. Sci.">
        <title>De Novo Assembly and Annotation of 11 Diverse Shrub Willow (Salix) Genomes Reveals Novel Gene Organization in Sex-Linked Regions.</title>
        <authorList>
            <person name="Hyden B."/>
            <person name="Feng K."/>
            <person name="Yates T.B."/>
            <person name="Jawdy S."/>
            <person name="Cereghino C."/>
            <person name="Smart L.B."/>
            <person name="Muchero W."/>
        </authorList>
    </citation>
    <scope>NUCLEOTIDE SEQUENCE [LARGE SCALE GENOMIC DNA]</scope>
    <source>
        <tissue evidence="1">Shoot tip</tissue>
    </source>
</reference>